<dbReference type="Gene3D" id="6.10.250.2590">
    <property type="match status" value="1"/>
</dbReference>
<feature type="compositionally biased region" description="Low complexity" evidence="16">
    <location>
        <begin position="1205"/>
        <end position="1229"/>
    </location>
</feature>
<dbReference type="CDD" id="cd00063">
    <property type="entry name" value="FN3"/>
    <property type="match status" value="1"/>
</dbReference>
<dbReference type="FunFam" id="2.120.10.80:FF:000015">
    <property type="entry name" value="host cell factor 1 isoform X1"/>
    <property type="match status" value="1"/>
</dbReference>
<keyword evidence="2" id="KW-0880">Kelch repeat</keyword>
<dbReference type="InterPro" id="IPR043536">
    <property type="entry name" value="HCF1/2"/>
</dbReference>
<dbReference type="Proteomes" id="UP000028760">
    <property type="component" value="Unassembled WGS sequence"/>
</dbReference>
<keyword evidence="13" id="KW-0131">Cell cycle</keyword>
<evidence type="ECO:0000313" key="19">
    <source>
        <dbReference type="Proteomes" id="UP000028760"/>
    </source>
</evidence>
<dbReference type="Pfam" id="PF13854">
    <property type="entry name" value="Kelch_HCF"/>
    <property type="match status" value="1"/>
</dbReference>
<dbReference type="InterPro" id="IPR015915">
    <property type="entry name" value="Kelch-typ_b-propeller"/>
</dbReference>
<dbReference type="Gene3D" id="2.120.10.80">
    <property type="entry name" value="Kelch-type beta propeller"/>
    <property type="match status" value="2"/>
</dbReference>
<keyword evidence="4" id="KW-1017">Isopeptide bond</keyword>
<keyword evidence="9" id="KW-0156">Chromatin regulator</keyword>
<feature type="region of interest" description="Disordered" evidence="16">
    <location>
        <begin position="1722"/>
        <end position="1751"/>
    </location>
</feature>
<evidence type="ECO:0000256" key="12">
    <source>
        <dbReference type="ARBA" id="ARBA00023242"/>
    </source>
</evidence>
<evidence type="ECO:0000256" key="6">
    <source>
        <dbReference type="ARBA" id="ARBA00022737"/>
    </source>
</evidence>
<dbReference type="GO" id="GO:0003713">
    <property type="term" value="F:transcription coactivator activity"/>
    <property type="evidence" value="ECO:0007669"/>
    <property type="project" value="TreeGrafter"/>
</dbReference>
<dbReference type="InterPro" id="IPR059124">
    <property type="entry name" value="Kelch_HCF"/>
</dbReference>
<evidence type="ECO:0000256" key="9">
    <source>
        <dbReference type="ARBA" id="ARBA00022853"/>
    </source>
</evidence>
<feature type="region of interest" description="Disordered" evidence="16">
    <location>
        <begin position="1338"/>
        <end position="1364"/>
    </location>
</feature>
<dbReference type="InterPro" id="IPR003961">
    <property type="entry name" value="FN3_dom"/>
</dbReference>
<keyword evidence="11" id="KW-0325">Glycoprotein</keyword>
<reference evidence="18" key="3">
    <citation type="submission" date="2025-09" db="UniProtKB">
        <authorList>
            <consortium name="Ensembl"/>
        </authorList>
    </citation>
    <scope>IDENTIFICATION</scope>
</reference>
<feature type="region of interest" description="Disordered" evidence="16">
    <location>
        <begin position="1438"/>
        <end position="1474"/>
    </location>
</feature>
<dbReference type="FunFam" id="2.120.10.80:FF:000008">
    <property type="entry name" value="host cell factor 1 isoform X1"/>
    <property type="match status" value="1"/>
</dbReference>
<evidence type="ECO:0000256" key="11">
    <source>
        <dbReference type="ARBA" id="ARBA00023180"/>
    </source>
</evidence>
<dbReference type="SUPFAM" id="SSF49265">
    <property type="entry name" value="Fibronectin type III"/>
    <property type="match status" value="1"/>
</dbReference>
<dbReference type="GO" id="GO:0006338">
    <property type="term" value="P:chromatin remodeling"/>
    <property type="evidence" value="ECO:0007669"/>
    <property type="project" value="TreeGrafter"/>
</dbReference>
<protein>
    <recommendedName>
        <fullName evidence="14">Host cell factor 1</fullName>
    </recommendedName>
    <alternativeName>
        <fullName evidence="15">C1 factor</fullName>
    </alternativeName>
</protein>
<evidence type="ECO:0000256" key="15">
    <source>
        <dbReference type="ARBA" id="ARBA00081526"/>
    </source>
</evidence>
<dbReference type="GeneTree" id="ENSGT00940000167532"/>
<evidence type="ECO:0000256" key="5">
    <source>
        <dbReference type="ARBA" id="ARBA00022553"/>
    </source>
</evidence>
<evidence type="ECO:0000256" key="13">
    <source>
        <dbReference type="ARBA" id="ARBA00023306"/>
    </source>
</evidence>
<feature type="region of interest" description="Disordered" evidence="16">
    <location>
        <begin position="1200"/>
        <end position="1247"/>
    </location>
</feature>
<comment type="subcellular location">
    <subcellularLocation>
        <location evidence="1">Nucleus</location>
    </subcellularLocation>
</comment>
<sequence length="1751" mass="181981">ESMETLTETPAVLQPRWKRVLGWTGPVPRPRHGHRAVSIKELMVVFGGGNEGIVDELHVYNTATNQWFIPAVRGDIPPGCAAYGFVCDGTRLLVFGGMVEYGKYSNELYELQASRWEWKRLKAKPPKKGPPPCPRLGHSFSLTGSRCFLFGGLANDSEDPKNNIPRYLNDLYCLELRPGSTVVSWEIPPTSGPAPPPRESHTAVMASRGGVSRLIIYGGMNGCRLGDLWVLDIDSLVWSQPSLSGTPPLPRSLHSATVINHKMYVFGGWVPLIEDDVKMGTHEKEWKCTNNLACLNLETMCWETVLMDGDEENLPRARAGHCSVAINSRLYIWSGRDGYRKAWNNQVCCKDLWYLETECPMAPSRVQLVRANTSSLEVSWGPSKTADTYLLQLQRYDIPATPGSTPAAAASAGHAVQPPAAAHGATPPGSPSAAGRFTWTAVLKMVTAPGAAMATLPAGVRLSSPGQTVRTVCVSSAVGNGSVSTVTLLSTSQPIGSSPQMSGMAALAAAAAVTQKIPPSSAAVLGGVKTVSCHGDVTIGRWVMTSSLLFQVKNPATRLLKTAAAQVGVASVVPASTAQSRPIITVHKSGSVMVSQQPQVVTTVVGGVTKTITIVNSPISLGGGGALIGNLGNLGKMVSVVQTRPVQSGVVTGQAGSSPVTQILQTKGALPAGTILKLVSTADGKQTAIISTAQAGSNKPAIIKTIPLSALQGAAGTPRSCGNSPITILSSKLGTPGTEKLINAVPRMSAGQQGVTQVVLKGAPGVPGTILRTVPMSGIRLVSPAATGTKLVVKGTTDVSSLGTGTGSVSAALLGGTSLTTPTASLASQVATATASGPRQGWTHLAPSRSDDPTASCLQVTLITTPSGAEPQPLVQDLPVSFMASPTSEEPGSTTGTTTTTNAGGDAATAVTLVCSNPPCETHETGTTNTFTTAGAGGVQQVRRHDQSVIGPGVIMTRLVRPSSCRSWSGVHVSFLTELRHFIPSSTEVWKTRGATIPIDEVEQTLNKACQILQASSLSVKLGSLACHEMLSLAKMLSVTCSMSMLCLAYKSKLADNNAITIMLTNSSLCGKFGPLTTPVTTVTHATPTPSPIARHVLGSAVAVLNSEGFVMQRTRGFSMRCHGNPKNEVCSNPPCETHETGTTNTATTAGAGGVQQVCSNPPCETHETGTTNTATTATGSCSRLVLVLFCAAHQSGDGLHGDATDSASSSDAAVSQSAAVTTVTHATPTPGPSVPDRLGASPGDTPAQVPAGGGAWQAHWIPTGLPSRFWPGSDVWSSLQDLSSLVGAERVESETLAMATGEEEEPAMTDSQSDGMMSSGVSALQVQVNAGAASGLAPLPTQMASSDGGLPQQLMSSEGDGGEEISRTMTFTLTTGRVPDQMAVALATEGAARSIEDRDVSAFAAVSKDVGVSAGEAGQSGDQAVRIVLTPQELAALVQQQQEPEPEHSRVPTEGLAPADSLNDPTAESHASQPAAAVISAVARLASTFSPTPLVTETKSMAVAMATETINGIREPPPEQTIRVKSAPKENPWFDVSIMKVTNAVVTHYYVPYDDDALEDDCGAAPDYSQMRRVELQPGTAYKFRVAGINICGRGAFSEVAAFKTCLPGFPGAPCAIKISKNLGGAQLTWEPPAVTAGSITEYSVYLAIQSSQAKPPGSGPAQLAFMRVYCGSDPCCLVQASTLANAHIDYTTKPAVIFRIAARNQKGYGPATQVRWLQETGKDSKPAPKRSGASQGIQLIPTADGVEGP</sequence>
<keyword evidence="3" id="KW-0488">Methylation</keyword>
<dbReference type="EMBL" id="AYCK01023133">
    <property type="status" value="NOT_ANNOTATED_CDS"/>
    <property type="molecule type" value="Genomic_DNA"/>
</dbReference>
<evidence type="ECO:0000256" key="1">
    <source>
        <dbReference type="ARBA" id="ARBA00004123"/>
    </source>
</evidence>
<reference evidence="18" key="2">
    <citation type="submission" date="2025-08" db="UniProtKB">
        <authorList>
            <consortium name="Ensembl"/>
        </authorList>
    </citation>
    <scope>IDENTIFICATION</scope>
</reference>
<evidence type="ECO:0000256" key="10">
    <source>
        <dbReference type="ARBA" id="ARBA00022990"/>
    </source>
</evidence>
<dbReference type="PANTHER" id="PTHR46003:SF3">
    <property type="entry name" value="HOST CELL FACTOR 1"/>
    <property type="match status" value="1"/>
</dbReference>
<keyword evidence="8" id="KW-0832">Ubl conjugation</keyword>
<keyword evidence="7" id="KW-0068">Autocatalytic cleavage</keyword>
<dbReference type="PANTHER" id="PTHR46003">
    <property type="entry name" value="HOST CELL FACTOR"/>
    <property type="match status" value="1"/>
</dbReference>
<evidence type="ECO:0000256" key="16">
    <source>
        <dbReference type="SAM" id="MobiDB-lite"/>
    </source>
</evidence>
<name>A0A096MIK7_POEFO</name>
<dbReference type="Ensembl" id="ENSPFOT00000024729.1">
    <property type="protein sequence ID" value="ENSPFOP00000031248.1"/>
    <property type="gene ID" value="ENSPFOG00000002355.2"/>
</dbReference>
<evidence type="ECO:0000256" key="2">
    <source>
        <dbReference type="ARBA" id="ARBA00022441"/>
    </source>
</evidence>
<dbReference type="InterPro" id="IPR036116">
    <property type="entry name" value="FN3_sf"/>
</dbReference>
<dbReference type="PROSITE" id="PS50853">
    <property type="entry name" value="FN3"/>
    <property type="match status" value="1"/>
</dbReference>
<feature type="region of interest" description="Disordered" evidence="16">
    <location>
        <begin position="402"/>
        <end position="432"/>
    </location>
</feature>
<evidence type="ECO:0000313" key="18">
    <source>
        <dbReference type="Ensembl" id="ENSPFOP00000031248.1"/>
    </source>
</evidence>
<evidence type="ECO:0000256" key="4">
    <source>
        <dbReference type="ARBA" id="ARBA00022499"/>
    </source>
</evidence>
<keyword evidence="6" id="KW-0677">Repeat</keyword>
<keyword evidence="12" id="KW-0539">Nucleus</keyword>
<accession>A0A096MIK7</accession>
<evidence type="ECO:0000259" key="17">
    <source>
        <dbReference type="PROSITE" id="PS50853"/>
    </source>
</evidence>
<keyword evidence="5" id="KW-0597">Phosphoprotein</keyword>
<dbReference type="InterPro" id="IPR013783">
    <property type="entry name" value="Ig-like_fold"/>
</dbReference>
<dbReference type="FunFam" id="2.60.40.10:FF:000259">
    <property type="entry name" value="Host cell factor 1 (Predicted)"/>
    <property type="match status" value="1"/>
</dbReference>
<keyword evidence="10" id="KW-0007">Acetylation</keyword>
<feature type="domain" description="Fibronectin type-III" evidence="17">
    <location>
        <begin position="1519"/>
        <end position="1609"/>
    </location>
</feature>
<keyword evidence="19" id="KW-1185">Reference proteome</keyword>
<evidence type="ECO:0000256" key="3">
    <source>
        <dbReference type="ARBA" id="ARBA00022481"/>
    </source>
</evidence>
<dbReference type="SUPFAM" id="SSF117281">
    <property type="entry name" value="Kelch motif"/>
    <property type="match status" value="1"/>
</dbReference>
<organism evidence="18 19">
    <name type="scientific">Poecilia formosa</name>
    <name type="common">Amazon molly</name>
    <name type="synonym">Limia formosa</name>
    <dbReference type="NCBI Taxonomy" id="48698"/>
    <lineage>
        <taxon>Eukaryota</taxon>
        <taxon>Metazoa</taxon>
        <taxon>Chordata</taxon>
        <taxon>Craniata</taxon>
        <taxon>Vertebrata</taxon>
        <taxon>Euteleostomi</taxon>
        <taxon>Actinopterygii</taxon>
        <taxon>Neopterygii</taxon>
        <taxon>Teleostei</taxon>
        <taxon>Neoteleostei</taxon>
        <taxon>Acanthomorphata</taxon>
        <taxon>Ovalentaria</taxon>
        <taxon>Atherinomorphae</taxon>
        <taxon>Cyprinodontiformes</taxon>
        <taxon>Poeciliidae</taxon>
        <taxon>Poeciliinae</taxon>
        <taxon>Poecilia</taxon>
    </lineage>
</organism>
<dbReference type="GO" id="GO:0035097">
    <property type="term" value="C:histone methyltransferase complex"/>
    <property type="evidence" value="ECO:0007669"/>
    <property type="project" value="TreeGrafter"/>
</dbReference>
<dbReference type="SMART" id="SM00060">
    <property type="entry name" value="FN3"/>
    <property type="match status" value="3"/>
</dbReference>
<evidence type="ECO:0000256" key="8">
    <source>
        <dbReference type="ARBA" id="ARBA00022843"/>
    </source>
</evidence>
<dbReference type="Gene3D" id="2.60.40.10">
    <property type="entry name" value="Immunoglobulins"/>
    <property type="match status" value="2"/>
</dbReference>
<evidence type="ECO:0000256" key="7">
    <source>
        <dbReference type="ARBA" id="ARBA00022813"/>
    </source>
</evidence>
<evidence type="ECO:0000256" key="14">
    <source>
        <dbReference type="ARBA" id="ARBA00074287"/>
    </source>
</evidence>
<reference evidence="19" key="1">
    <citation type="submission" date="2013-10" db="EMBL/GenBank/DDBJ databases">
        <authorList>
            <person name="Schartl M."/>
            <person name="Warren W."/>
        </authorList>
    </citation>
    <scope>NUCLEOTIDE SEQUENCE [LARGE SCALE GENOMIC DNA]</scope>
    <source>
        <strain evidence="19">female</strain>
    </source>
</reference>
<proteinExistence type="predicted"/>